<dbReference type="InterPro" id="IPR050297">
    <property type="entry name" value="LipidA_mod_glycosyltrf_83"/>
</dbReference>
<feature type="domain" description="Glycosyltransferase RgtA/B/C/D-like" evidence="9">
    <location>
        <begin position="53"/>
        <end position="147"/>
    </location>
</feature>
<evidence type="ECO:0000256" key="8">
    <source>
        <dbReference type="SAM" id="Phobius"/>
    </source>
</evidence>
<dbReference type="Proteomes" id="UP000229401">
    <property type="component" value="Unassembled WGS sequence"/>
</dbReference>
<evidence type="ECO:0000256" key="2">
    <source>
        <dbReference type="ARBA" id="ARBA00022475"/>
    </source>
</evidence>
<comment type="caution">
    <text evidence="10">The sequence shown here is derived from an EMBL/GenBank/DDBJ whole genome shotgun (WGS) entry which is preliminary data.</text>
</comment>
<gene>
    <name evidence="10" type="ORF">COY87_03620</name>
</gene>
<feature type="transmembrane region" description="Helical" evidence="8">
    <location>
        <begin position="206"/>
        <end position="226"/>
    </location>
</feature>
<dbReference type="EMBL" id="PFLI01000120">
    <property type="protein sequence ID" value="PIY71926.1"/>
    <property type="molecule type" value="Genomic_DNA"/>
</dbReference>
<keyword evidence="7 8" id="KW-0472">Membrane</keyword>
<feature type="transmembrane region" description="Helical" evidence="8">
    <location>
        <begin position="171"/>
        <end position="200"/>
    </location>
</feature>
<dbReference type="PANTHER" id="PTHR33908:SF11">
    <property type="entry name" value="MEMBRANE PROTEIN"/>
    <property type="match status" value="1"/>
</dbReference>
<evidence type="ECO:0000313" key="11">
    <source>
        <dbReference type="Proteomes" id="UP000229401"/>
    </source>
</evidence>
<evidence type="ECO:0000313" key="10">
    <source>
        <dbReference type="EMBL" id="PIY71926.1"/>
    </source>
</evidence>
<keyword evidence="2" id="KW-1003">Cell membrane</keyword>
<protein>
    <recommendedName>
        <fullName evidence="9">Glycosyltransferase RgtA/B/C/D-like domain-containing protein</fullName>
    </recommendedName>
</protein>
<keyword evidence="5 8" id="KW-0812">Transmembrane</keyword>
<accession>A0A2M7QIX1</accession>
<keyword evidence="4" id="KW-0808">Transferase</keyword>
<feature type="transmembrane region" description="Helical" evidence="8">
    <location>
        <begin position="103"/>
        <end position="119"/>
    </location>
</feature>
<dbReference type="GO" id="GO:0016763">
    <property type="term" value="F:pentosyltransferase activity"/>
    <property type="evidence" value="ECO:0007669"/>
    <property type="project" value="TreeGrafter"/>
</dbReference>
<dbReference type="InterPro" id="IPR038731">
    <property type="entry name" value="RgtA/B/C-like"/>
</dbReference>
<evidence type="ECO:0000256" key="4">
    <source>
        <dbReference type="ARBA" id="ARBA00022679"/>
    </source>
</evidence>
<evidence type="ECO:0000256" key="5">
    <source>
        <dbReference type="ARBA" id="ARBA00022692"/>
    </source>
</evidence>
<feature type="transmembrane region" description="Helical" evidence="8">
    <location>
        <begin position="73"/>
        <end position="91"/>
    </location>
</feature>
<evidence type="ECO:0000256" key="6">
    <source>
        <dbReference type="ARBA" id="ARBA00022989"/>
    </source>
</evidence>
<organism evidence="10 11">
    <name type="scientific">Candidatus Roizmanbacteria bacterium CG_4_10_14_0_8_um_filter_33_9</name>
    <dbReference type="NCBI Taxonomy" id="1974826"/>
    <lineage>
        <taxon>Bacteria</taxon>
        <taxon>Candidatus Roizmaniibacteriota</taxon>
    </lineage>
</organism>
<reference evidence="11" key="1">
    <citation type="submission" date="2017-09" db="EMBL/GenBank/DDBJ databases">
        <title>Depth-based differentiation of microbial function through sediment-hosted aquifers and enrichment of novel symbionts in the deep terrestrial subsurface.</title>
        <authorList>
            <person name="Probst A.J."/>
            <person name="Ladd B."/>
            <person name="Jarett J.K."/>
            <person name="Geller-Mcgrath D.E."/>
            <person name="Sieber C.M.K."/>
            <person name="Emerson J.B."/>
            <person name="Anantharaman K."/>
            <person name="Thomas B.C."/>
            <person name="Malmstrom R."/>
            <person name="Stieglmeier M."/>
            <person name="Klingl A."/>
            <person name="Woyke T."/>
            <person name="Ryan C.M."/>
            <person name="Banfield J.F."/>
        </authorList>
    </citation>
    <scope>NUCLEOTIDE SEQUENCE [LARGE SCALE GENOMIC DNA]</scope>
</reference>
<evidence type="ECO:0000256" key="3">
    <source>
        <dbReference type="ARBA" id="ARBA00022676"/>
    </source>
</evidence>
<keyword evidence="6 8" id="KW-1133">Transmembrane helix</keyword>
<evidence type="ECO:0000256" key="1">
    <source>
        <dbReference type="ARBA" id="ARBA00004651"/>
    </source>
</evidence>
<dbReference type="GO" id="GO:0009103">
    <property type="term" value="P:lipopolysaccharide biosynthetic process"/>
    <property type="evidence" value="ECO:0007669"/>
    <property type="project" value="UniProtKB-ARBA"/>
</dbReference>
<feature type="transmembrane region" description="Helical" evidence="8">
    <location>
        <begin position="125"/>
        <end position="144"/>
    </location>
</feature>
<dbReference type="Pfam" id="PF13231">
    <property type="entry name" value="PMT_2"/>
    <property type="match status" value="1"/>
</dbReference>
<dbReference type="GO" id="GO:0005886">
    <property type="term" value="C:plasma membrane"/>
    <property type="evidence" value="ECO:0007669"/>
    <property type="project" value="UniProtKB-SubCell"/>
</dbReference>
<keyword evidence="3" id="KW-0328">Glycosyltransferase</keyword>
<feature type="non-terminal residue" evidence="10">
    <location>
        <position position="255"/>
    </location>
</feature>
<evidence type="ECO:0000259" key="9">
    <source>
        <dbReference type="Pfam" id="PF13231"/>
    </source>
</evidence>
<dbReference type="PANTHER" id="PTHR33908">
    <property type="entry name" value="MANNOSYLTRANSFERASE YKCB-RELATED"/>
    <property type="match status" value="1"/>
</dbReference>
<evidence type="ECO:0000256" key="7">
    <source>
        <dbReference type="ARBA" id="ARBA00023136"/>
    </source>
</evidence>
<name>A0A2M7QIX1_9BACT</name>
<proteinExistence type="predicted"/>
<sequence length="255" mass="29587">MRNKLLAIFTVAFLLRLINLNQSLWLDEAIVAKVARTIPFHLIPIRFSPGDFHPPLYYMFMSLWTHFFGFSEISLRMPSVVSSILTGYLVYRIGLILAQKKTAFWAMIFFLFNPLIIYYSQEARMYMITTFFLTSTLFFFIRLISNEHNPRMSNIKSQISNKNLNSNSNKIAIIIFIVLSIVTFYGSLFFIGAMLIYSLIQKKYKIAMLIIFTVLISLIFLFPLLFQQLQTAKTGLIDVKNWSLVLGKANIKNLL</sequence>
<dbReference type="AlphaFoldDB" id="A0A2M7QIX1"/>
<comment type="subcellular location">
    <subcellularLocation>
        <location evidence="1">Cell membrane</location>
        <topology evidence="1">Multi-pass membrane protein</topology>
    </subcellularLocation>
</comment>